<evidence type="ECO:0000256" key="1">
    <source>
        <dbReference type="ARBA" id="ARBA00009589"/>
    </source>
</evidence>
<sequence length="196" mass="22839">MKTDKVLTIGIDIDGTVTSPSSIVPLMNECFGKDLRYEDCYEYNLANVYNITDAQFDEWLDQYGHRLYDESPVHGNADHILRKWYAEHKLVYISARDARHRDVTLDWFTRYQIPFHEVDLVGSHDKLAAASKWQVDLFLEDRLENALQLSEALQIPVLLFDTPYNKSTLPDLVHRVNSWDEAQEKANQLFLARTSF</sequence>
<evidence type="ECO:0000256" key="2">
    <source>
        <dbReference type="ARBA" id="ARBA00022801"/>
    </source>
</evidence>
<dbReference type="RefSeq" id="WP_049742446.1">
    <property type="nucleotide sequence ID" value="NZ_BJON01000010.1"/>
</dbReference>
<comment type="caution">
    <text evidence="5">The sequence shown here is derived from an EMBL/GenBank/DDBJ whole genome shotgun (WGS) entry which is preliminary data.</text>
</comment>
<dbReference type="Gene3D" id="3.40.50.1000">
    <property type="entry name" value="HAD superfamily/HAD-like"/>
    <property type="match status" value="1"/>
</dbReference>
<dbReference type="AlphaFoldDB" id="A0A0K9YIK8"/>
<evidence type="ECO:0000313" key="4">
    <source>
        <dbReference type="EMBL" id="GED69010.1"/>
    </source>
</evidence>
<reference evidence="6" key="1">
    <citation type="submission" date="2015-07" db="EMBL/GenBank/DDBJ databases">
        <title>Genome sequencing project for genomic taxonomy and phylogenomics of Bacillus-like bacteria.</title>
        <authorList>
            <person name="Liu B."/>
            <person name="Wang J."/>
            <person name="Zhu Y."/>
            <person name="Liu G."/>
            <person name="Chen Q."/>
            <person name="Chen Z."/>
            <person name="Lan J."/>
            <person name="Che J."/>
            <person name="Ge C."/>
            <person name="Shi H."/>
            <person name="Pan Z."/>
            <person name="Liu X."/>
        </authorList>
    </citation>
    <scope>NUCLEOTIDE SEQUENCE [LARGE SCALE GENOMIC DNA]</scope>
    <source>
        <strain evidence="6">DSM 9887</strain>
    </source>
</reference>
<dbReference type="GO" id="GO:0016787">
    <property type="term" value="F:hydrolase activity"/>
    <property type="evidence" value="ECO:0007669"/>
    <property type="project" value="UniProtKB-KW"/>
</dbReference>
<dbReference type="EMBL" id="BJON01000010">
    <property type="protein sequence ID" value="GED69010.1"/>
    <property type="molecule type" value="Genomic_DNA"/>
</dbReference>
<gene>
    <name evidence="4" type="primary">yqfW</name>
    <name evidence="5" type="ORF">ADS79_31555</name>
    <name evidence="4" type="ORF">BRE01_27120</name>
</gene>
<dbReference type="PANTHER" id="PTHR35134">
    <property type="entry name" value="NUCLEOTIDASE YQFW-RELATED"/>
    <property type="match status" value="1"/>
</dbReference>
<dbReference type="InterPro" id="IPR052419">
    <property type="entry name" value="5_3-deoxyribonucleotidase-like"/>
</dbReference>
<dbReference type="STRING" id="54915.ADS79_31555"/>
<dbReference type="InterPro" id="IPR009206">
    <property type="entry name" value="Nucleotidase_putative"/>
</dbReference>
<evidence type="ECO:0000313" key="5">
    <source>
        <dbReference type="EMBL" id="KNB68517.1"/>
    </source>
</evidence>
<keyword evidence="2 3" id="KW-0378">Hydrolase</keyword>
<organism evidence="5 6">
    <name type="scientific">Brevibacillus reuszeri</name>
    <dbReference type="NCBI Taxonomy" id="54915"/>
    <lineage>
        <taxon>Bacteria</taxon>
        <taxon>Bacillati</taxon>
        <taxon>Bacillota</taxon>
        <taxon>Bacilli</taxon>
        <taxon>Bacillales</taxon>
        <taxon>Paenibacillaceae</taxon>
        <taxon>Brevibacillus</taxon>
    </lineage>
</organism>
<name>A0A0K9YIK8_9BACL</name>
<comment type="similarity">
    <text evidence="1 3">Belongs to the 5'(3')-deoxyribonucleotidase family.</text>
</comment>
<protein>
    <recommendedName>
        <fullName evidence="3">Nucleotidase</fullName>
        <ecNumber evidence="3">3.1.3.-</ecNumber>
    </recommendedName>
</protein>
<reference evidence="5" key="2">
    <citation type="submission" date="2015-07" db="EMBL/GenBank/DDBJ databases">
        <title>MeaNS - Measles Nucleotide Surveillance Program.</title>
        <authorList>
            <person name="Tran T."/>
            <person name="Druce J."/>
        </authorList>
    </citation>
    <scope>NUCLEOTIDE SEQUENCE</scope>
    <source>
        <strain evidence="5">DSM 9887</strain>
    </source>
</reference>
<evidence type="ECO:0000313" key="7">
    <source>
        <dbReference type="Proteomes" id="UP000319578"/>
    </source>
</evidence>
<evidence type="ECO:0000313" key="6">
    <source>
        <dbReference type="Proteomes" id="UP000036834"/>
    </source>
</evidence>
<dbReference type="InterPro" id="IPR036412">
    <property type="entry name" value="HAD-like_sf"/>
</dbReference>
<accession>A0A0K9YIK8</accession>
<proteinExistence type="inferred from homology"/>
<dbReference type="PATRIC" id="fig|54915.3.peg.404"/>
<dbReference type="PANTHER" id="PTHR35134:SF2">
    <property type="entry name" value="NUCLEOTIDASE YQFW-RELATED"/>
    <property type="match status" value="1"/>
</dbReference>
<dbReference type="SUPFAM" id="SSF56784">
    <property type="entry name" value="HAD-like"/>
    <property type="match status" value="1"/>
</dbReference>
<dbReference type="OrthoDB" id="2471595at2"/>
<keyword evidence="7" id="KW-1185">Reference proteome</keyword>
<evidence type="ECO:0000256" key="3">
    <source>
        <dbReference type="PIRNR" id="PIRNR021362"/>
    </source>
</evidence>
<dbReference type="EC" id="3.1.3.-" evidence="3"/>
<dbReference type="EMBL" id="LGIQ01000017">
    <property type="protein sequence ID" value="KNB68517.1"/>
    <property type="molecule type" value="Genomic_DNA"/>
</dbReference>
<dbReference type="PIRSF" id="PIRSF021362">
    <property type="entry name" value="UCP021362_HAD"/>
    <property type="match status" value="1"/>
</dbReference>
<dbReference type="Proteomes" id="UP000319578">
    <property type="component" value="Unassembled WGS sequence"/>
</dbReference>
<reference evidence="4 7" key="3">
    <citation type="submission" date="2019-06" db="EMBL/GenBank/DDBJ databases">
        <title>Whole genome shotgun sequence of Brevibacillus reuszeri NBRC 15719.</title>
        <authorList>
            <person name="Hosoyama A."/>
            <person name="Uohara A."/>
            <person name="Ohji S."/>
            <person name="Ichikawa N."/>
        </authorList>
    </citation>
    <scope>NUCLEOTIDE SEQUENCE [LARGE SCALE GENOMIC DNA]</scope>
    <source>
        <strain evidence="4 7">NBRC 15719</strain>
    </source>
</reference>
<dbReference type="Proteomes" id="UP000036834">
    <property type="component" value="Unassembled WGS sequence"/>
</dbReference>
<dbReference type="InterPro" id="IPR023214">
    <property type="entry name" value="HAD_sf"/>
</dbReference>